<organism evidence="1 2">
    <name type="scientific">Peronosclerospora sorghi</name>
    <dbReference type="NCBI Taxonomy" id="230839"/>
    <lineage>
        <taxon>Eukaryota</taxon>
        <taxon>Sar</taxon>
        <taxon>Stramenopiles</taxon>
        <taxon>Oomycota</taxon>
        <taxon>Peronosporomycetes</taxon>
        <taxon>Peronosporales</taxon>
        <taxon>Peronosporaceae</taxon>
        <taxon>Peronosclerospora</taxon>
    </lineage>
</organism>
<reference evidence="1 2" key="1">
    <citation type="journal article" date="2022" name="bioRxiv">
        <title>The genome of the oomycete Peronosclerospora sorghi, a cosmopolitan pathogen of maize and sorghum, is inflated with dispersed pseudogenes.</title>
        <authorList>
            <person name="Fletcher K."/>
            <person name="Martin F."/>
            <person name="Isakeit T."/>
            <person name="Cavanaugh K."/>
            <person name="Magill C."/>
            <person name="Michelmore R."/>
        </authorList>
    </citation>
    <scope>NUCLEOTIDE SEQUENCE [LARGE SCALE GENOMIC DNA]</scope>
    <source>
        <strain evidence="1">P6</strain>
    </source>
</reference>
<keyword evidence="2" id="KW-1185">Reference proteome</keyword>
<comment type="caution">
    <text evidence="1">The sequence shown here is derived from an EMBL/GenBank/DDBJ whole genome shotgun (WGS) entry which is preliminary data.</text>
</comment>
<gene>
    <name evidence="1" type="ORF">PsorP6_007952</name>
</gene>
<evidence type="ECO:0000313" key="1">
    <source>
        <dbReference type="EMBL" id="KAI9915906.1"/>
    </source>
</evidence>
<dbReference type="Proteomes" id="UP001163321">
    <property type="component" value="Chromosome 3"/>
</dbReference>
<evidence type="ECO:0000313" key="2">
    <source>
        <dbReference type="Proteomes" id="UP001163321"/>
    </source>
</evidence>
<accession>A0ACC0WDW8</accession>
<name>A0ACC0WDW8_9STRA</name>
<proteinExistence type="predicted"/>
<sequence length="272" mass="31264">MVWLLTTFLHSSCITLNVDSHFSFHPSPLRGFSQYTAFHLYLLSFATVLLAHADSLSLSVVDERETAGKRLRTSDEEVKEHQEHRIVHFLQRVVPQRSKRHVQSLPSQVDDVLSSKGKFGEPIKDLWGVEKRRFVTKKKARQYLTSPEFKKLYNELAKLDDASKDTNTVKALVQMFGASEVAQLLHLGQRRFKGTIGPRKESDIAYRLEQAQFQLWFDGNQETHTARVVEKKTGIELSETSRNGNAWVEGVLKNYREFFAKKIPETDPRHPG</sequence>
<dbReference type="EMBL" id="CM047582">
    <property type="protein sequence ID" value="KAI9915906.1"/>
    <property type="molecule type" value="Genomic_DNA"/>
</dbReference>
<protein>
    <submittedName>
        <fullName evidence="1">Uncharacterized protein</fullName>
    </submittedName>
</protein>